<feature type="transmembrane region" description="Helical" evidence="1">
    <location>
        <begin position="149"/>
        <end position="168"/>
    </location>
</feature>
<dbReference type="InterPro" id="IPR010898">
    <property type="entry name" value="Hpre_diP_synth_I"/>
</dbReference>
<keyword evidence="1" id="KW-0812">Transmembrane</keyword>
<dbReference type="Proteomes" id="UP001519272">
    <property type="component" value="Unassembled WGS sequence"/>
</dbReference>
<evidence type="ECO:0000313" key="3">
    <source>
        <dbReference type="Proteomes" id="UP001519272"/>
    </source>
</evidence>
<accession>A0ABS4FWD8</accession>
<feature type="transmembrane region" description="Helical" evidence="1">
    <location>
        <begin position="117"/>
        <end position="137"/>
    </location>
</feature>
<dbReference type="Gene3D" id="1.10.1760.20">
    <property type="match status" value="1"/>
</dbReference>
<keyword evidence="3" id="KW-1185">Reference proteome</keyword>
<evidence type="ECO:0000256" key="1">
    <source>
        <dbReference type="SAM" id="Phobius"/>
    </source>
</evidence>
<feature type="transmembrane region" description="Helical" evidence="1">
    <location>
        <begin position="75"/>
        <end position="105"/>
    </location>
</feature>
<dbReference type="InterPro" id="IPR014535">
    <property type="entry name" value="Hpre_diP_synt_I"/>
</dbReference>
<dbReference type="PIRSF" id="PIRSF027391">
    <property type="entry name" value="Hpre_diP_synt_I"/>
    <property type="match status" value="1"/>
</dbReference>
<dbReference type="Pfam" id="PF07456">
    <property type="entry name" value="Hpre_diP_synt_I"/>
    <property type="match status" value="1"/>
</dbReference>
<evidence type="ECO:0000313" key="2">
    <source>
        <dbReference type="EMBL" id="MBP1906867.1"/>
    </source>
</evidence>
<comment type="caution">
    <text evidence="2">The sequence shown here is derived from an EMBL/GenBank/DDBJ whole genome shotgun (WGS) entry which is preliminary data.</text>
</comment>
<dbReference type="RefSeq" id="WP_210090458.1">
    <property type="nucleotide sequence ID" value="NZ_JAGGKG010000019.1"/>
</dbReference>
<dbReference type="EC" id="2.5.1.30" evidence="2"/>
<feature type="transmembrane region" description="Helical" evidence="1">
    <location>
        <begin position="45"/>
        <end position="63"/>
    </location>
</feature>
<organism evidence="2 3">
    <name type="scientific">Paenibacillus turicensis</name>
    <dbReference type="NCBI Taxonomy" id="160487"/>
    <lineage>
        <taxon>Bacteria</taxon>
        <taxon>Bacillati</taxon>
        <taxon>Bacillota</taxon>
        <taxon>Bacilli</taxon>
        <taxon>Bacillales</taxon>
        <taxon>Paenibacillaceae</taxon>
        <taxon>Paenibacillus</taxon>
    </lineage>
</organism>
<dbReference type="GO" id="GO:0000010">
    <property type="term" value="F:heptaprenyl diphosphate synthase activity"/>
    <property type="evidence" value="ECO:0007669"/>
    <property type="project" value="UniProtKB-EC"/>
</dbReference>
<reference evidence="2 3" key="1">
    <citation type="submission" date="2021-03" db="EMBL/GenBank/DDBJ databases">
        <title>Genomic Encyclopedia of Type Strains, Phase IV (KMG-IV): sequencing the most valuable type-strain genomes for metagenomic binning, comparative biology and taxonomic classification.</title>
        <authorList>
            <person name="Goeker M."/>
        </authorList>
    </citation>
    <scope>NUCLEOTIDE SEQUENCE [LARGE SCALE GENOMIC DNA]</scope>
    <source>
        <strain evidence="2 3">DSM 14349</strain>
    </source>
</reference>
<keyword evidence="1" id="KW-0472">Membrane</keyword>
<gene>
    <name evidence="2" type="ORF">J2Z32_003532</name>
</gene>
<feature type="transmembrane region" description="Helical" evidence="1">
    <location>
        <begin position="16"/>
        <end position="39"/>
    </location>
</feature>
<proteinExistence type="predicted"/>
<keyword evidence="2" id="KW-0808">Transferase</keyword>
<sequence length="184" mass="19743">MASLNEASNRALRKTVIIAIFAAVSVVLSIVESIIPIAAAGPPGAKLGLANIMVLTCLYFLPARDTLVMVLLKTLLTAFIFGTFSSFLFSIMGALFSFVAMWFLLLVGRDKLSMLSISVIGGIMHNLGQVCAAAFYFSASQIFYYFPPLMLTGVATGIAVGIAVRYLIPALTKLSLFEGFLQRS</sequence>
<keyword evidence="1" id="KW-1133">Transmembrane helix</keyword>
<name>A0ABS4FWD8_9BACL</name>
<protein>
    <submittedName>
        <fullName evidence="2">Heptaprenyl diphosphate synthase</fullName>
        <ecNumber evidence="2">2.5.1.30</ecNumber>
    </submittedName>
</protein>
<dbReference type="EMBL" id="JAGGKG010000019">
    <property type="protein sequence ID" value="MBP1906867.1"/>
    <property type="molecule type" value="Genomic_DNA"/>
</dbReference>